<evidence type="ECO:0000256" key="4">
    <source>
        <dbReference type="ARBA" id="ARBA00022737"/>
    </source>
</evidence>
<dbReference type="Gene3D" id="3.10.20.320">
    <property type="entry name" value="Putative peptidoglycan bound protein (lpxtg motif)"/>
    <property type="match status" value="1"/>
</dbReference>
<dbReference type="EMBL" id="AYZE01000003">
    <property type="protein sequence ID" value="KRM92803.1"/>
    <property type="molecule type" value="Genomic_DNA"/>
</dbReference>
<feature type="signal peptide" evidence="7">
    <location>
        <begin position="1"/>
        <end position="25"/>
    </location>
</feature>
<proteinExistence type="predicted"/>
<feature type="domain" description="Gram-positive cocci surface proteins LPxTG" evidence="8">
    <location>
        <begin position="631"/>
        <end position="670"/>
    </location>
</feature>
<evidence type="ECO:0000256" key="1">
    <source>
        <dbReference type="ARBA" id="ARBA00022512"/>
    </source>
</evidence>
<dbReference type="PROSITE" id="PS50847">
    <property type="entry name" value="GRAM_POS_ANCHORING"/>
    <property type="match status" value="1"/>
</dbReference>
<dbReference type="RefSeq" id="WP_057828178.1">
    <property type="nucleotide sequence ID" value="NZ_AYZE01000003.1"/>
</dbReference>
<sequence length="670" mass="72184">MKKFFAIILSFVFGMFFLVPNHSLADTVQRLGNSYQYVSDDGVAKFNIPWRGKGTGALPGISYDGNLTFWTEPGTAGTAVLYGQSDTVKTTSVNGSGEIPAYAANNSSTPIGTWILPTGNVPENSTQQIELILNSANKNFAGVIRPLKVSLSATDPAGLWTYWNSGSSTFYPLTLTSTSDSNFPITGNSGEVVLNDVKGSYLNTSSQPSSSTGETTMNTVEETAVSLVNSTGEDVESLAMIDANGNDVGTWKVSEDKSKITWELNGNTITGPIESVKYTVRDVRTNSWSGWWSQLPSDSNNVLGGAATYDIANLNPQIGKLTTKYVDENGMTLSSESNSYGYIGQSYETNEKSISGYSFKKIEGSSNGTYSDENQTVTYIYARNQGNVNVKYVDDTTGKILSVKNMIGNVGDELTYTTADTIANYIGQGYKLVSDNFPANDNYTEDNQNYEVHLVHDTVTVNPENPQVPGTAINPNNPNGPKWLTGTDKSSLTKLVNEIIHYKYADGTKAASDMTDSVTFNHEIVIDKVTGKIVKDNGWRTINDDTTFDAKVSPTIEGYTPDQAQIDEVKGLTPDSADVVKTVTYTKDIVPVVPIVPTNNDKNSDSTALVNNVVAKKTVVPTAVPPTKASLPQTGNEQNTRNSIIGAILVVLAAVGTLFGIGKRNKKQSK</sequence>
<feature type="chain" id="PRO_5006415914" evidence="7">
    <location>
        <begin position="26"/>
        <end position="670"/>
    </location>
</feature>
<keyword evidence="3 7" id="KW-0732">Signal</keyword>
<keyword evidence="6" id="KW-0812">Transmembrane</keyword>
<gene>
    <name evidence="9" type="ORF">FC80_GL000555</name>
</gene>
<keyword evidence="6" id="KW-1133">Transmembrane helix</keyword>
<evidence type="ECO:0000256" key="3">
    <source>
        <dbReference type="ARBA" id="ARBA00022729"/>
    </source>
</evidence>
<keyword evidence="5" id="KW-0572">Peptidoglycan-anchor</keyword>
<dbReference type="STRING" id="1423729.FC80_GL000555"/>
<evidence type="ECO:0000256" key="6">
    <source>
        <dbReference type="SAM" id="Phobius"/>
    </source>
</evidence>
<reference evidence="9 10" key="1">
    <citation type="journal article" date="2015" name="Genome Announc.">
        <title>Expanding the biotechnology potential of lactobacilli through comparative genomics of 213 strains and associated genera.</title>
        <authorList>
            <person name="Sun Z."/>
            <person name="Harris H.M."/>
            <person name="McCann A."/>
            <person name="Guo C."/>
            <person name="Argimon S."/>
            <person name="Zhang W."/>
            <person name="Yang X."/>
            <person name="Jeffery I.B."/>
            <person name="Cooney J.C."/>
            <person name="Kagawa T.F."/>
            <person name="Liu W."/>
            <person name="Song Y."/>
            <person name="Salvetti E."/>
            <person name="Wrobel A."/>
            <person name="Rasinkangas P."/>
            <person name="Parkhill J."/>
            <person name="Rea M.C."/>
            <person name="O'Sullivan O."/>
            <person name="Ritari J."/>
            <person name="Douillard F.P."/>
            <person name="Paul Ross R."/>
            <person name="Yang R."/>
            <person name="Briner A.E."/>
            <person name="Felis G.E."/>
            <person name="de Vos W.M."/>
            <person name="Barrangou R."/>
            <person name="Klaenhammer T.R."/>
            <person name="Caufield P.W."/>
            <person name="Cui Y."/>
            <person name="Zhang H."/>
            <person name="O'Toole P.W."/>
        </authorList>
    </citation>
    <scope>NUCLEOTIDE SEQUENCE [LARGE SCALE GENOMIC DNA]</scope>
    <source>
        <strain evidence="9 10">DSM 21116</strain>
    </source>
</reference>
<evidence type="ECO:0000256" key="2">
    <source>
        <dbReference type="ARBA" id="ARBA00022525"/>
    </source>
</evidence>
<name>A0A0R2CZS5_9LACO</name>
<accession>A0A0R2CZS5</accession>
<dbReference type="Pfam" id="PF17966">
    <property type="entry name" value="Muc_B2"/>
    <property type="match status" value="1"/>
</dbReference>
<evidence type="ECO:0000259" key="8">
    <source>
        <dbReference type="PROSITE" id="PS50847"/>
    </source>
</evidence>
<dbReference type="PATRIC" id="fig|1423729.3.peg.560"/>
<dbReference type="Gene3D" id="2.60.40.4300">
    <property type="match status" value="1"/>
</dbReference>
<dbReference type="OrthoDB" id="2282350at2"/>
<feature type="transmembrane region" description="Helical" evidence="6">
    <location>
        <begin position="643"/>
        <end position="661"/>
    </location>
</feature>
<dbReference type="Proteomes" id="UP000051131">
    <property type="component" value="Unassembled WGS sequence"/>
</dbReference>
<keyword evidence="4" id="KW-0677">Repeat</keyword>
<keyword evidence="2" id="KW-0964">Secreted</keyword>
<dbReference type="InterPro" id="IPR009459">
    <property type="entry name" value="MucBP_dom"/>
</dbReference>
<protein>
    <submittedName>
        <fullName evidence="9">Mucus-binding protein</fullName>
    </submittedName>
</protein>
<evidence type="ECO:0000313" key="9">
    <source>
        <dbReference type="EMBL" id="KRM92803.1"/>
    </source>
</evidence>
<dbReference type="InterPro" id="IPR041558">
    <property type="entry name" value="MucBP_2"/>
</dbReference>
<dbReference type="Gene3D" id="3.10.20.470">
    <property type="match status" value="1"/>
</dbReference>
<dbReference type="InterPro" id="IPR019931">
    <property type="entry name" value="LPXTG_anchor"/>
</dbReference>
<evidence type="ECO:0000256" key="7">
    <source>
        <dbReference type="SAM" id="SignalP"/>
    </source>
</evidence>
<dbReference type="Pfam" id="PF06458">
    <property type="entry name" value="MucBP"/>
    <property type="match status" value="1"/>
</dbReference>
<dbReference type="InterPro" id="IPR041495">
    <property type="entry name" value="Mub_B2"/>
</dbReference>
<dbReference type="NCBIfam" id="TIGR01167">
    <property type="entry name" value="LPXTG_anchor"/>
    <property type="match status" value="1"/>
</dbReference>
<evidence type="ECO:0000256" key="5">
    <source>
        <dbReference type="ARBA" id="ARBA00023088"/>
    </source>
</evidence>
<keyword evidence="1" id="KW-0134">Cell wall</keyword>
<organism evidence="9 10">
    <name type="scientific">Liquorilactobacillus cacaonum DSM 21116</name>
    <dbReference type="NCBI Taxonomy" id="1423729"/>
    <lineage>
        <taxon>Bacteria</taxon>
        <taxon>Bacillati</taxon>
        <taxon>Bacillota</taxon>
        <taxon>Bacilli</taxon>
        <taxon>Lactobacillales</taxon>
        <taxon>Lactobacillaceae</taxon>
        <taxon>Liquorilactobacillus</taxon>
    </lineage>
</organism>
<evidence type="ECO:0000313" key="10">
    <source>
        <dbReference type="Proteomes" id="UP000051131"/>
    </source>
</evidence>
<dbReference type="Pfam" id="PF17965">
    <property type="entry name" value="MucBP_2"/>
    <property type="match status" value="1"/>
</dbReference>
<keyword evidence="6" id="KW-0472">Membrane</keyword>
<dbReference type="AlphaFoldDB" id="A0A0R2CZS5"/>
<keyword evidence="10" id="KW-1185">Reference proteome</keyword>
<dbReference type="Pfam" id="PF00746">
    <property type="entry name" value="Gram_pos_anchor"/>
    <property type="match status" value="1"/>
</dbReference>
<comment type="caution">
    <text evidence="9">The sequence shown here is derived from an EMBL/GenBank/DDBJ whole genome shotgun (WGS) entry which is preliminary data.</text>
</comment>